<evidence type="ECO:0000313" key="1">
    <source>
        <dbReference type="EMBL" id="KAF7785718.1"/>
    </source>
</evidence>
<proteinExistence type="predicted"/>
<gene>
    <name evidence="1" type="ORF">PRUB_a0083</name>
</gene>
<dbReference type="GeneID" id="61357934"/>
<dbReference type="EMBL" id="AHCD03000035">
    <property type="protein sequence ID" value="KAF7785718.1"/>
    <property type="molecule type" value="Genomic_DNA"/>
</dbReference>
<comment type="caution">
    <text evidence="1">The sequence shown here is derived from an EMBL/GenBank/DDBJ whole genome shotgun (WGS) entry which is preliminary data.</text>
</comment>
<dbReference type="Proteomes" id="UP000016480">
    <property type="component" value="Unassembled WGS sequence"/>
</dbReference>
<protein>
    <submittedName>
        <fullName evidence="1">Uncharacterized protein</fullName>
    </submittedName>
</protein>
<organism evidence="1 2">
    <name type="scientific">Pseudoalteromonas rubra</name>
    <dbReference type="NCBI Taxonomy" id="43658"/>
    <lineage>
        <taxon>Bacteria</taxon>
        <taxon>Pseudomonadati</taxon>
        <taxon>Pseudomonadota</taxon>
        <taxon>Gammaproteobacteria</taxon>
        <taxon>Alteromonadales</taxon>
        <taxon>Pseudoalteromonadaceae</taxon>
        <taxon>Pseudoalteromonas</taxon>
    </lineage>
</organism>
<sequence length="56" mass="6588">MEIEIDKLQIKAKCEQSNEQHRLPAESPQIDELVLEELVEQCVEQVLIQLQRRGQM</sequence>
<name>A0A8T0C5P9_9GAMM</name>
<reference evidence="1 2" key="1">
    <citation type="journal article" date="2012" name="J. Bacteriol.">
        <title>Genome sequence of the cycloprodigiosin-producing bacterial strain Pseudoalteromonas rubra ATCC 29570(T).</title>
        <authorList>
            <person name="Xie B.B."/>
            <person name="Shu Y.L."/>
            <person name="Qin Q.L."/>
            <person name="Rong J.C."/>
            <person name="Zhang X.Y."/>
            <person name="Chen X.L."/>
            <person name="Zhou B.C."/>
            <person name="Zhang Y.Z."/>
        </authorList>
    </citation>
    <scope>NUCLEOTIDE SEQUENCE [LARGE SCALE GENOMIC DNA]</scope>
    <source>
        <strain evidence="1 2">DSM 6842</strain>
    </source>
</reference>
<dbReference type="AlphaFoldDB" id="A0A8T0C5P9"/>
<evidence type="ECO:0000313" key="2">
    <source>
        <dbReference type="Proteomes" id="UP000016480"/>
    </source>
</evidence>
<dbReference type="RefSeq" id="WP_155946317.1">
    <property type="nucleotide sequence ID" value="NZ_AHCD03000035.1"/>
</dbReference>
<accession>A0A8T0C5P9</accession>